<name>A0ABX2ICJ1_9RHOO</name>
<evidence type="ECO:0008006" key="3">
    <source>
        <dbReference type="Google" id="ProtNLM"/>
    </source>
</evidence>
<dbReference type="RefSeq" id="WP_170020787.1">
    <property type="nucleotide sequence ID" value="NZ_JABCSC020000001.1"/>
</dbReference>
<evidence type="ECO:0000313" key="1">
    <source>
        <dbReference type="EMBL" id="NSL54244.1"/>
    </source>
</evidence>
<keyword evidence="2" id="KW-1185">Reference proteome</keyword>
<accession>A0ABX2ICJ1</accession>
<reference evidence="1 2" key="1">
    <citation type="submission" date="2020-06" db="EMBL/GenBank/DDBJ databases">
        <title>Draft genome of Uliginosibacterium sp. IMCC34675.</title>
        <authorList>
            <person name="Song J."/>
        </authorList>
    </citation>
    <scope>NUCLEOTIDE SEQUENCE [LARGE SCALE GENOMIC DNA]</scope>
    <source>
        <strain evidence="1 2">IMCC34675</strain>
    </source>
</reference>
<gene>
    <name evidence="1" type="ORF">HJ583_004330</name>
</gene>
<comment type="caution">
    <text evidence="1">The sequence shown here is derived from an EMBL/GenBank/DDBJ whole genome shotgun (WGS) entry which is preliminary data.</text>
</comment>
<dbReference type="EMBL" id="JABCSC020000001">
    <property type="protein sequence ID" value="NSL54244.1"/>
    <property type="molecule type" value="Genomic_DNA"/>
</dbReference>
<proteinExistence type="predicted"/>
<evidence type="ECO:0000313" key="2">
    <source>
        <dbReference type="Proteomes" id="UP000778523"/>
    </source>
</evidence>
<dbReference type="Pfam" id="PF11162">
    <property type="entry name" value="DUF2946"/>
    <property type="match status" value="1"/>
</dbReference>
<dbReference type="InterPro" id="IPR021333">
    <property type="entry name" value="DUF2946"/>
</dbReference>
<organism evidence="1 2">
    <name type="scientific">Uliginosibacterium aquaticum</name>
    <dbReference type="NCBI Taxonomy" id="2731212"/>
    <lineage>
        <taxon>Bacteria</taxon>
        <taxon>Pseudomonadati</taxon>
        <taxon>Pseudomonadota</taxon>
        <taxon>Betaproteobacteria</taxon>
        <taxon>Rhodocyclales</taxon>
        <taxon>Zoogloeaceae</taxon>
        <taxon>Uliginosibacterium</taxon>
    </lineage>
</organism>
<protein>
    <recommendedName>
        <fullName evidence="3">DUF2946 domain-containing protein</fullName>
    </recommendedName>
</protein>
<dbReference type="Proteomes" id="UP000778523">
    <property type="component" value="Unassembled WGS sequence"/>
</dbReference>
<sequence>MSRRPFIPQRNIVWLALLAILLHAALPFVHGLLQTPARGFYTSLCAVGSPQQTMWVALDEQTQPAQEKEQAQMLRCPLCMAGAHLALNPPAYFTLALRGDLFQPRPLAAAQLHLPGSATAAYHSRAPPAFSA</sequence>